<protein>
    <submittedName>
        <fullName evidence="1">Uncharacterized protein</fullName>
    </submittedName>
</protein>
<evidence type="ECO:0000313" key="2">
    <source>
        <dbReference type="Proteomes" id="UP000191933"/>
    </source>
</evidence>
<dbReference type="Proteomes" id="UP000191933">
    <property type="component" value="Unassembled WGS sequence"/>
</dbReference>
<dbReference type="EMBL" id="FBVY01000038">
    <property type="protein sequence ID" value="CUX01127.1"/>
    <property type="molecule type" value="Genomic_DNA"/>
</dbReference>
<reference evidence="1 2" key="1">
    <citation type="submission" date="2016-01" db="EMBL/GenBank/DDBJ databases">
        <authorList>
            <person name="Regsiter A."/>
            <person name="william w."/>
        </authorList>
    </citation>
    <scope>NUCLEOTIDE SEQUENCE [LARGE SCALE GENOMIC DNA]</scope>
    <source>
        <strain evidence="1 2">CFBP 5494</strain>
    </source>
</reference>
<evidence type="ECO:0000313" key="1">
    <source>
        <dbReference type="EMBL" id="CUX01127.1"/>
    </source>
</evidence>
<gene>
    <name evidence="1" type="ORF">AGR2A_Lc90223</name>
</gene>
<name>A0A9W5F374_9HYPH</name>
<keyword evidence="2" id="KW-1185">Reference proteome</keyword>
<sequence>MVNERLTQNLLFCNVRLTDSAVRHVRAGFIGHRASGSEKILRRLSSRGFPLSFLFESGDFGLEKLDPAVQFVHGEEAEIAANLVCSGFLRAVVVKEAHMPAPFST</sequence>
<organism evidence="1 2">
    <name type="scientific">Agrobacterium genomosp. 2 str. CFBP 5494</name>
    <dbReference type="NCBI Taxonomy" id="1183436"/>
    <lineage>
        <taxon>Bacteria</taxon>
        <taxon>Pseudomonadati</taxon>
        <taxon>Pseudomonadota</taxon>
        <taxon>Alphaproteobacteria</taxon>
        <taxon>Hyphomicrobiales</taxon>
        <taxon>Rhizobiaceae</taxon>
        <taxon>Rhizobium/Agrobacterium group</taxon>
        <taxon>Agrobacterium</taxon>
        <taxon>Agrobacterium tumefaciens complex</taxon>
    </lineage>
</organism>
<proteinExistence type="predicted"/>
<comment type="caution">
    <text evidence="1">The sequence shown here is derived from an EMBL/GenBank/DDBJ whole genome shotgun (WGS) entry which is preliminary data.</text>
</comment>
<accession>A0A9W5F374</accession>
<dbReference type="AlphaFoldDB" id="A0A9W5F374"/>